<dbReference type="Proteomes" id="UP001417504">
    <property type="component" value="Unassembled WGS sequence"/>
</dbReference>
<comment type="caution">
    <text evidence="2">The sequence shown here is derived from an EMBL/GenBank/DDBJ whole genome shotgun (WGS) entry which is preliminary data.</text>
</comment>
<reference evidence="2 3" key="1">
    <citation type="submission" date="2024-01" db="EMBL/GenBank/DDBJ databases">
        <title>Genome assemblies of Stephania.</title>
        <authorList>
            <person name="Yang L."/>
        </authorList>
    </citation>
    <scope>NUCLEOTIDE SEQUENCE [LARGE SCALE GENOMIC DNA]</scope>
    <source>
        <strain evidence="2">QJT</strain>
        <tissue evidence="2">Leaf</tissue>
    </source>
</reference>
<proteinExistence type="predicted"/>
<keyword evidence="1" id="KW-1133">Transmembrane helix</keyword>
<keyword evidence="1" id="KW-0812">Transmembrane</keyword>
<keyword evidence="3" id="KW-1185">Reference proteome</keyword>
<dbReference type="Pfam" id="PF06127">
    <property type="entry name" value="Mpo1-like"/>
    <property type="match status" value="1"/>
</dbReference>
<gene>
    <name evidence="2" type="ORF">Sjap_015631</name>
</gene>
<dbReference type="GO" id="GO:0046521">
    <property type="term" value="P:sphingoid catabolic process"/>
    <property type="evidence" value="ECO:0007669"/>
    <property type="project" value="TreeGrafter"/>
</dbReference>
<dbReference type="InterPro" id="IPR009305">
    <property type="entry name" value="Mpo1-like"/>
</dbReference>
<dbReference type="GO" id="GO:0005783">
    <property type="term" value="C:endoplasmic reticulum"/>
    <property type="evidence" value="ECO:0007669"/>
    <property type="project" value="TreeGrafter"/>
</dbReference>
<evidence type="ECO:0000313" key="2">
    <source>
        <dbReference type="EMBL" id="KAK9116684.1"/>
    </source>
</evidence>
<name>A0AAP0IJH7_9MAGN</name>
<feature type="transmembrane region" description="Helical" evidence="1">
    <location>
        <begin position="148"/>
        <end position="167"/>
    </location>
</feature>
<organism evidence="2 3">
    <name type="scientific">Stephania japonica</name>
    <dbReference type="NCBI Taxonomy" id="461633"/>
    <lineage>
        <taxon>Eukaryota</taxon>
        <taxon>Viridiplantae</taxon>
        <taxon>Streptophyta</taxon>
        <taxon>Embryophyta</taxon>
        <taxon>Tracheophyta</taxon>
        <taxon>Spermatophyta</taxon>
        <taxon>Magnoliopsida</taxon>
        <taxon>Ranunculales</taxon>
        <taxon>Menispermaceae</taxon>
        <taxon>Menispermoideae</taxon>
        <taxon>Cissampelideae</taxon>
        <taxon>Stephania</taxon>
    </lineage>
</organism>
<evidence type="ECO:0000256" key="1">
    <source>
        <dbReference type="SAM" id="Phobius"/>
    </source>
</evidence>
<feature type="transmembrane region" description="Helical" evidence="1">
    <location>
        <begin position="26"/>
        <end position="46"/>
    </location>
</feature>
<accession>A0AAP0IJH7</accession>
<dbReference type="PANTHER" id="PTHR28026:SF9">
    <property type="entry name" value="2-HYDROXY-PALMITIC ACID DIOXYGENASE MPO1"/>
    <property type="match status" value="1"/>
</dbReference>
<protein>
    <submittedName>
        <fullName evidence="2">Uncharacterized protein</fullName>
    </submittedName>
</protein>
<dbReference type="EMBL" id="JBBNAE010000006">
    <property type="protein sequence ID" value="KAK9116684.1"/>
    <property type="molecule type" value="Genomic_DNA"/>
</dbReference>
<feature type="transmembrane region" description="Helical" evidence="1">
    <location>
        <begin position="58"/>
        <end position="83"/>
    </location>
</feature>
<dbReference type="PANTHER" id="PTHR28026">
    <property type="entry name" value="DUF962 DOMAIN PROTEIN (AFU_ORTHOLOGUE AFUA_8G05310)"/>
    <property type="match status" value="1"/>
</dbReference>
<dbReference type="GO" id="GO:0016020">
    <property type="term" value="C:membrane"/>
    <property type="evidence" value="ECO:0007669"/>
    <property type="project" value="GOC"/>
</dbReference>
<keyword evidence="1" id="KW-0472">Membrane</keyword>
<dbReference type="AlphaFoldDB" id="A0AAP0IJH7"/>
<sequence>MGRSGLFDLERHFAFYGAYHSNPVNIFIHMLFVWPIMFTFLMLLYFTPTLFNLPLIQVSPFGTLVLNIGFFLTVVYSLFYVSLDKKSGSLAALLCFCCWVGASFLAGHLGYSLAWKVVLAAQLFCWTGQFVGHGVFEKRAPALLDNLAQAFIMAPFFVLLEALQMLFGYEPYPGFHETVQAKVDAEIKNWQAMKQKKSL</sequence>
<feature type="transmembrane region" description="Helical" evidence="1">
    <location>
        <begin position="90"/>
        <end position="111"/>
    </location>
</feature>
<evidence type="ECO:0000313" key="3">
    <source>
        <dbReference type="Proteomes" id="UP001417504"/>
    </source>
</evidence>